<dbReference type="InterPro" id="IPR003594">
    <property type="entry name" value="HATPase_dom"/>
</dbReference>
<accession>A0A175R7B2</accession>
<dbReference type="Gene3D" id="1.10.287.130">
    <property type="match status" value="1"/>
</dbReference>
<evidence type="ECO:0000256" key="2">
    <source>
        <dbReference type="ARBA" id="ARBA00004651"/>
    </source>
</evidence>
<keyword evidence="9" id="KW-1133">Transmembrane helix</keyword>
<feature type="transmembrane region" description="Helical" evidence="9">
    <location>
        <begin position="169"/>
        <end position="191"/>
    </location>
</feature>
<dbReference type="PROSITE" id="PS50109">
    <property type="entry name" value="HIS_KIN"/>
    <property type="match status" value="1"/>
</dbReference>
<comment type="subcellular location">
    <subcellularLocation>
        <location evidence="2">Cell membrane</location>
        <topology evidence="2">Multi-pass membrane protein</topology>
    </subcellularLocation>
</comment>
<evidence type="ECO:0000256" key="8">
    <source>
        <dbReference type="ARBA" id="ARBA00022840"/>
    </source>
</evidence>
<feature type="transmembrane region" description="Helical" evidence="9">
    <location>
        <begin position="137"/>
        <end position="157"/>
    </location>
</feature>
<evidence type="ECO:0000256" key="6">
    <source>
        <dbReference type="ARBA" id="ARBA00022741"/>
    </source>
</evidence>
<dbReference type="Pfam" id="PF02518">
    <property type="entry name" value="HATPase_c"/>
    <property type="match status" value="1"/>
</dbReference>
<proteinExistence type="predicted"/>
<dbReference type="PANTHER" id="PTHR44936:SF10">
    <property type="entry name" value="SENSOR PROTEIN RSTB"/>
    <property type="match status" value="1"/>
</dbReference>
<dbReference type="EMBL" id="LDPZ01000037">
    <property type="protein sequence ID" value="KTQ90086.1"/>
    <property type="molecule type" value="Genomic_DNA"/>
</dbReference>
<dbReference type="OrthoDB" id="9785252at2"/>
<keyword evidence="7" id="KW-0418">Kinase</keyword>
<keyword evidence="9" id="KW-0812">Transmembrane</keyword>
<dbReference type="CDD" id="cd00082">
    <property type="entry name" value="HisKA"/>
    <property type="match status" value="1"/>
</dbReference>
<evidence type="ECO:0000256" key="5">
    <source>
        <dbReference type="ARBA" id="ARBA00022679"/>
    </source>
</evidence>
<dbReference type="InterPro" id="IPR005467">
    <property type="entry name" value="His_kinase_dom"/>
</dbReference>
<sequence>MMKLPGPSDFDAPTWPPRRLRESQRMRVATLTRLRWLSVGGQMAACIFVAWGLWYPYPVIACLSLIALSALLNIAIGLSYTRTQRLSPRQVTAILTFDILQPTGLLFLTGGIQNPFSIFLIVPAMIAAATQPAAVTIGLGILAVAAATFLAFFHYPVPWPSDLPFNLPFPYLGGMWFALVTTLVFATFYIYRVAAEARTLSDALTATEMVLQRENHLSALDGLAAAAAHELGTPLATVALVAKEMGRFTPPDHPMREDIDLLITQTERCRAILRQLSSLSSSSEEHMAHLPLLSLIEEVVAPHRDFDIAIRVSAGRRTGAEPVLRRNPGILYGLGNIVENAVDFAKGEVVVDVSWTADHVAIRVIDDGTGFSSDVLSRIGDPYVSPRESEARQFGGNLGLGVFIAKTLLERSGAQITFGNRPEGDPQGASVQIVWARSTLDTRLASQSASPSTHYAADSFSEFDVSRL</sequence>
<dbReference type="InterPro" id="IPR050980">
    <property type="entry name" value="2C_sensor_his_kinase"/>
</dbReference>
<dbReference type="NCBIfam" id="NF033792">
    <property type="entry name" value="ActS_PrrB_HisK"/>
    <property type="match status" value="1"/>
</dbReference>
<evidence type="ECO:0000256" key="3">
    <source>
        <dbReference type="ARBA" id="ARBA00012438"/>
    </source>
</evidence>
<dbReference type="SUPFAM" id="SSF55874">
    <property type="entry name" value="ATPase domain of HSP90 chaperone/DNA topoisomerase II/histidine kinase"/>
    <property type="match status" value="1"/>
</dbReference>
<organism evidence="11 12">
    <name type="scientific">Aureimonas ureilytica</name>
    <dbReference type="NCBI Taxonomy" id="401562"/>
    <lineage>
        <taxon>Bacteria</taxon>
        <taxon>Pseudomonadati</taxon>
        <taxon>Pseudomonadota</taxon>
        <taxon>Alphaproteobacteria</taxon>
        <taxon>Hyphomicrobiales</taxon>
        <taxon>Aurantimonadaceae</taxon>
        <taxon>Aureimonas</taxon>
    </lineage>
</organism>
<feature type="transmembrane region" description="Helical" evidence="9">
    <location>
        <begin position="57"/>
        <end position="79"/>
    </location>
</feature>
<dbReference type="STRING" id="401562.NS365_04995"/>
<evidence type="ECO:0000256" key="7">
    <source>
        <dbReference type="ARBA" id="ARBA00022777"/>
    </source>
</evidence>
<dbReference type="RefSeq" id="WP_058635860.1">
    <property type="nucleotide sequence ID" value="NZ_LDPZ01000037.1"/>
</dbReference>
<dbReference type="Pfam" id="PF00512">
    <property type="entry name" value="HisKA"/>
    <property type="match status" value="1"/>
</dbReference>
<evidence type="ECO:0000313" key="11">
    <source>
        <dbReference type="EMBL" id="KTQ90086.1"/>
    </source>
</evidence>
<reference evidence="11 12" key="1">
    <citation type="journal article" date="2016" name="Front. Microbiol.">
        <title>Genomic Resource of Rice Seed Associated Bacteria.</title>
        <authorList>
            <person name="Midha S."/>
            <person name="Bansal K."/>
            <person name="Sharma S."/>
            <person name="Kumar N."/>
            <person name="Patil P.P."/>
            <person name="Chaudhry V."/>
            <person name="Patil P.B."/>
        </authorList>
    </citation>
    <scope>NUCLEOTIDE SEQUENCE [LARGE SCALE GENOMIC DNA]</scope>
    <source>
        <strain evidence="11 12">NS226</strain>
    </source>
</reference>
<dbReference type="SMART" id="SM00387">
    <property type="entry name" value="HATPase_c"/>
    <property type="match status" value="1"/>
</dbReference>
<name>A0A175R7B2_9HYPH</name>
<dbReference type="GO" id="GO:0000155">
    <property type="term" value="F:phosphorelay sensor kinase activity"/>
    <property type="evidence" value="ECO:0007669"/>
    <property type="project" value="InterPro"/>
</dbReference>
<evidence type="ECO:0000256" key="9">
    <source>
        <dbReference type="SAM" id="Phobius"/>
    </source>
</evidence>
<protein>
    <recommendedName>
        <fullName evidence="3">histidine kinase</fullName>
        <ecNumber evidence="3">2.7.13.3</ecNumber>
    </recommendedName>
</protein>
<feature type="transmembrane region" description="Helical" evidence="9">
    <location>
        <begin position="34"/>
        <end position="51"/>
    </location>
</feature>
<dbReference type="InterPro" id="IPR047770">
    <property type="entry name" value="RegB"/>
</dbReference>
<gene>
    <name evidence="11" type="ORF">NS226_16360</name>
</gene>
<comment type="catalytic activity">
    <reaction evidence="1">
        <text>ATP + protein L-histidine = ADP + protein N-phospho-L-histidine.</text>
        <dbReference type="EC" id="2.7.13.3"/>
    </reaction>
</comment>
<dbReference type="InterPro" id="IPR036890">
    <property type="entry name" value="HATPase_C_sf"/>
</dbReference>
<evidence type="ECO:0000313" key="12">
    <source>
        <dbReference type="Proteomes" id="UP000078272"/>
    </source>
</evidence>
<dbReference type="PATRIC" id="fig|401562.3.peg.2996"/>
<dbReference type="InterPro" id="IPR036097">
    <property type="entry name" value="HisK_dim/P_sf"/>
</dbReference>
<dbReference type="SMART" id="SM00388">
    <property type="entry name" value="HisKA"/>
    <property type="match status" value="1"/>
</dbReference>
<feature type="domain" description="Histidine kinase" evidence="10">
    <location>
        <begin position="226"/>
        <end position="439"/>
    </location>
</feature>
<keyword evidence="6" id="KW-0547">Nucleotide-binding</keyword>
<dbReference type="EC" id="2.7.13.3" evidence="3"/>
<keyword evidence="4" id="KW-1003">Cell membrane</keyword>
<comment type="caution">
    <text evidence="11">The sequence shown here is derived from an EMBL/GenBank/DDBJ whole genome shotgun (WGS) entry which is preliminary data.</text>
</comment>
<dbReference type="Gene3D" id="3.30.565.10">
    <property type="entry name" value="Histidine kinase-like ATPase, C-terminal domain"/>
    <property type="match status" value="1"/>
</dbReference>
<dbReference type="Proteomes" id="UP000078272">
    <property type="component" value="Unassembled WGS sequence"/>
</dbReference>
<keyword evidence="8" id="KW-0067">ATP-binding</keyword>
<evidence type="ECO:0000256" key="4">
    <source>
        <dbReference type="ARBA" id="ARBA00022475"/>
    </source>
</evidence>
<evidence type="ECO:0000259" key="10">
    <source>
        <dbReference type="PROSITE" id="PS50109"/>
    </source>
</evidence>
<dbReference type="InterPro" id="IPR003661">
    <property type="entry name" value="HisK_dim/P_dom"/>
</dbReference>
<dbReference type="GO" id="GO:0005524">
    <property type="term" value="F:ATP binding"/>
    <property type="evidence" value="ECO:0007669"/>
    <property type="project" value="UniProtKB-KW"/>
</dbReference>
<dbReference type="PANTHER" id="PTHR44936">
    <property type="entry name" value="SENSOR PROTEIN CREC"/>
    <property type="match status" value="1"/>
</dbReference>
<dbReference type="SUPFAM" id="SSF47384">
    <property type="entry name" value="Homodimeric domain of signal transducing histidine kinase"/>
    <property type="match status" value="1"/>
</dbReference>
<keyword evidence="5" id="KW-0808">Transferase</keyword>
<dbReference type="AlphaFoldDB" id="A0A175R7B2"/>
<evidence type="ECO:0000256" key="1">
    <source>
        <dbReference type="ARBA" id="ARBA00000085"/>
    </source>
</evidence>
<dbReference type="GO" id="GO:0005886">
    <property type="term" value="C:plasma membrane"/>
    <property type="evidence" value="ECO:0007669"/>
    <property type="project" value="UniProtKB-SubCell"/>
</dbReference>
<keyword evidence="9" id="KW-0472">Membrane</keyword>